<dbReference type="CDD" id="cd00995">
    <property type="entry name" value="PBP2_NikA_DppA_OppA_like"/>
    <property type="match status" value="1"/>
</dbReference>
<sequence>MQGTAIPALIAALALTATACGGNDKKSDSSSGGGTAKNGGKMTMLAVQDSKSLDPFRSSYVAVADEPRMAALYDPLFYIDVKTGNVTPFLGESLTTADNGATWTLKLRAGVNFSDGTPLDAAAVKLNWETHAKPETASLHISAAAGLTLEVTDPLTLKITPAKMPNPSFDKTVATHLTYIEAPSAINKGLDAAGTQPVGAGPFMLKSWTRGSEQVFVKNPNYWQKDKGLPKLDELSIKNVPDINQQLNSVKSGQADIFASSDPKLLAEAKSSVQSQVKEDLGGQLLGFNAAKAPFDDPRARRAIALALDPADIPKTLQNGYIPAKSFFPQSSPYFDPQYAQPAPNKDEAQKLFNELAAENKKVDFTLLVPKNPSSDKVAEYFKSRLSAFENVSMKIDSIEIGQYIQKYAIQKDFQGILFQQWLVDPEPDMFNTFLSQSPMNYFGWKNQEADAALMAGRTATDPAARKQAYSNLQKAMANDLPIWAYAESQVGPIYSKKVTGVEMYNTGVVFMDRIGLS</sequence>
<keyword evidence="1 2" id="KW-0732">Signal</keyword>
<dbReference type="Gene3D" id="3.10.105.10">
    <property type="entry name" value="Dipeptide-binding Protein, Domain 3"/>
    <property type="match status" value="1"/>
</dbReference>
<comment type="caution">
    <text evidence="4">The sequence shown here is derived from an EMBL/GenBank/DDBJ whole genome shotgun (WGS) entry which is preliminary data.</text>
</comment>
<protein>
    <submittedName>
        <fullName evidence="4">Glutathione ABC transporter substrate-binding protein GsiB</fullName>
    </submittedName>
</protein>
<dbReference type="InterPro" id="IPR030678">
    <property type="entry name" value="Peptide/Ni-bd"/>
</dbReference>
<gene>
    <name evidence="4" type="primary">gsiB_1</name>
    <name evidence="4" type="ORF">GCM10023205_02000</name>
</gene>
<name>A0ABP9GRN6_9ACTN</name>
<accession>A0ABP9GRN6</accession>
<evidence type="ECO:0000313" key="5">
    <source>
        <dbReference type="Proteomes" id="UP001500466"/>
    </source>
</evidence>
<dbReference type="PIRSF" id="PIRSF002741">
    <property type="entry name" value="MppA"/>
    <property type="match status" value="1"/>
</dbReference>
<feature type="domain" description="Solute-binding protein family 5" evidence="3">
    <location>
        <begin position="86"/>
        <end position="437"/>
    </location>
</feature>
<dbReference type="SUPFAM" id="SSF53850">
    <property type="entry name" value="Periplasmic binding protein-like II"/>
    <property type="match status" value="1"/>
</dbReference>
<evidence type="ECO:0000256" key="1">
    <source>
        <dbReference type="ARBA" id="ARBA00022729"/>
    </source>
</evidence>
<dbReference type="PANTHER" id="PTHR30290:SF38">
    <property type="entry name" value="D,D-DIPEPTIDE-BINDING PERIPLASMIC PROTEIN DDPA-RELATED"/>
    <property type="match status" value="1"/>
</dbReference>
<organism evidence="4 5">
    <name type="scientific">Yinghuangia aomiensis</name>
    <dbReference type="NCBI Taxonomy" id="676205"/>
    <lineage>
        <taxon>Bacteria</taxon>
        <taxon>Bacillati</taxon>
        <taxon>Actinomycetota</taxon>
        <taxon>Actinomycetes</taxon>
        <taxon>Kitasatosporales</taxon>
        <taxon>Streptomycetaceae</taxon>
        <taxon>Yinghuangia</taxon>
    </lineage>
</organism>
<feature type="chain" id="PRO_5045078002" evidence="2">
    <location>
        <begin position="20"/>
        <end position="518"/>
    </location>
</feature>
<dbReference type="Proteomes" id="UP001500466">
    <property type="component" value="Unassembled WGS sequence"/>
</dbReference>
<evidence type="ECO:0000256" key="2">
    <source>
        <dbReference type="SAM" id="SignalP"/>
    </source>
</evidence>
<evidence type="ECO:0000313" key="4">
    <source>
        <dbReference type="EMBL" id="GAA4945890.1"/>
    </source>
</evidence>
<proteinExistence type="predicted"/>
<evidence type="ECO:0000259" key="3">
    <source>
        <dbReference type="Pfam" id="PF00496"/>
    </source>
</evidence>
<feature type="signal peptide" evidence="2">
    <location>
        <begin position="1"/>
        <end position="19"/>
    </location>
</feature>
<dbReference type="InterPro" id="IPR000914">
    <property type="entry name" value="SBP_5_dom"/>
</dbReference>
<dbReference type="EMBL" id="BAABHS010000001">
    <property type="protein sequence ID" value="GAA4945890.1"/>
    <property type="molecule type" value="Genomic_DNA"/>
</dbReference>
<dbReference type="InterPro" id="IPR039424">
    <property type="entry name" value="SBP_5"/>
</dbReference>
<dbReference type="Pfam" id="PF00496">
    <property type="entry name" value="SBP_bac_5"/>
    <property type="match status" value="1"/>
</dbReference>
<keyword evidence="5" id="KW-1185">Reference proteome</keyword>
<dbReference type="PANTHER" id="PTHR30290">
    <property type="entry name" value="PERIPLASMIC BINDING COMPONENT OF ABC TRANSPORTER"/>
    <property type="match status" value="1"/>
</dbReference>
<dbReference type="Gene3D" id="3.40.190.10">
    <property type="entry name" value="Periplasmic binding protein-like II"/>
    <property type="match status" value="1"/>
</dbReference>
<reference evidence="5" key="1">
    <citation type="journal article" date="2019" name="Int. J. Syst. Evol. Microbiol.">
        <title>The Global Catalogue of Microorganisms (GCM) 10K type strain sequencing project: providing services to taxonomists for standard genome sequencing and annotation.</title>
        <authorList>
            <consortium name="The Broad Institute Genomics Platform"/>
            <consortium name="The Broad Institute Genome Sequencing Center for Infectious Disease"/>
            <person name="Wu L."/>
            <person name="Ma J."/>
        </authorList>
    </citation>
    <scope>NUCLEOTIDE SEQUENCE [LARGE SCALE GENOMIC DNA]</scope>
    <source>
        <strain evidence="5">JCM 17986</strain>
    </source>
</reference>